<evidence type="ECO:0000256" key="1">
    <source>
        <dbReference type="ARBA" id="ARBA00004604"/>
    </source>
</evidence>
<comment type="caution">
    <text evidence="20">The sequence shown here is derived from an EMBL/GenBank/DDBJ whole genome shotgun (WGS) entry which is preliminary data.</text>
</comment>
<dbReference type="CDD" id="cd00268">
    <property type="entry name" value="DEADc"/>
    <property type="match status" value="1"/>
</dbReference>
<dbReference type="Pfam" id="PF00270">
    <property type="entry name" value="DEAD"/>
    <property type="match status" value="1"/>
</dbReference>
<evidence type="ECO:0000313" key="20">
    <source>
        <dbReference type="EMBL" id="KAK9062234.1"/>
    </source>
</evidence>
<comment type="function">
    <text evidence="12">ATP-dependent RNA helicase required for 60S ribosomal subunit synthesis. Involved in efficient pre-rRNA processing, predominantly at site A3, which is necessary for the normal formation of 25S and 5.8S rRNAs.</text>
</comment>
<dbReference type="InterPro" id="IPR014001">
    <property type="entry name" value="Helicase_ATP-bd"/>
</dbReference>
<dbReference type="EMBL" id="JBCNJP010000019">
    <property type="protein sequence ID" value="KAK9062234.1"/>
    <property type="molecule type" value="Genomic_DNA"/>
</dbReference>
<dbReference type="CDD" id="cd18787">
    <property type="entry name" value="SF2_C_DEAD"/>
    <property type="match status" value="1"/>
</dbReference>
<feature type="region of interest" description="Disordered" evidence="15">
    <location>
        <begin position="78"/>
        <end position="179"/>
    </location>
</feature>
<feature type="domain" description="Helicase ATP-binding" evidence="17">
    <location>
        <begin position="227"/>
        <end position="404"/>
    </location>
</feature>
<dbReference type="InterPro" id="IPR027417">
    <property type="entry name" value="P-loop_NTPase"/>
</dbReference>
<keyword evidence="4" id="KW-0690">Ribosome biogenesis</keyword>
<dbReference type="InterPro" id="IPR044742">
    <property type="entry name" value="DEAD/DEAH_RhlB"/>
</dbReference>
<dbReference type="PROSITE" id="PS51192">
    <property type="entry name" value="HELICASE_ATP_BIND_1"/>
    <property type="match status" value="1"/>
</dbReference>
<dbReference type="CDD" id="cd00570">
    <property type="entry name" value="GST_N_family"/>
    <property type="match status" value="1"/>
</dbReference>
<evidence type="ECO:0000256" key="8">
    <source>
        <dbReference type="ARBA" id="ARBA00022806"/>
    </source>
</evidence>
<dbReference type="GO" id="GO:0003724">
    <property type="term" value="F:RNA helicase activity"/>
    <property type="evidence" value="ECO:0007669"/>
    <property type="project" value="UniProtKB-EC"/>
</dbReference>
<feature type="domain" description="Helicase C-terminal" evidence="18">
    <location>
        <begin position="417"/>
        <end position="580"/>
    </location>
</feature>
<dbReference type="InterPro" id="IPR001650">
    <property type="entry name" value="Helicase_C-like"/>
</dbReference>
<gene>
    <name evidence="20" type="ORF">SSX86_019420</name>
</gene>
<evidence type="ECO:0000256" key="2">
    <source>
        <dbReference type="ARBA" id="ARBA00009334"/>
    </source>
</evidence>
<evidence type="ECO:0000256" key="11">
    <source>
        <dbReference type="ARBA" id="ARBA00023242"/>
    </source>
</evidence>
<keyword evidence="7 14" id="KW-0378">Hydrolase</keyword>
<evidence type="ECO:0000256" key="9">
    <source>
        <dbReference type="ARBA" id="ARBA00022840"/>
    </source>
</evidence>
<dbReference type="PROSITE" id="PS00039">
    <property type="entry name" value="DEAD_ATP_HELICASE"/>
    <property type="match status" value="1"/>
</dbReference>
<evidence type="ECO:0000256" key="10">
    <source>
        <dbReference type="ARBA" id="ARBA00022884"/>
    </source>
</evidence>
<dbReference type="PROSITE" id="PS51194">
    <property type="entry name" value="HELICASE_CTER"/>
    <property type="match status" value="1"/>
</dbReference>
<dbReference type="Gene3D" id="3.40.50.300">
    <property type="entry name" value="P-loop containing nucleotide triphosphate hydrolases"/>
    <property type="match status" value="2"/>
</dbReference>
<accession>A0AAP0GVM3</accession>
<evidence type="ECO:0000256" key="6">
    <source>
        <dbReference type="ARBA" id="ARBA00022741"/>
    </source>
</evidence>
<feature type="domain" description="DEAD-box RNA helicase Q" evidence="19">
    <location>
        <begin position="198"/>
        <end position="224"/>
    </location>
</feature>
<evidence type="ECO:0000256" key="13">
    <source>
        <dbReference type="PROSITE-ProRule" id="PRU00552"/>
    </source>
</evidence>
<dbReference type="InterPro" id="IPR004045">
    <property type="entry name" value="Glutathione_S-Trfase_N"/>
</dbReference>
<dbReference type="PROSITE" id="PS51195">
    <property type="entry name" value="Q_MOTIF"/>
    <property type="match status" value="1"/>
</dbReference>
<dbReference type="FunFam" id="3.40.50.300:FF:000008">
    <property type="entry name" value="ATP-dependent RNA helicase RhlB"/>
    <property type="match status" value="1"/>
</dbReference>
<dbReference type="InterPro" id="IPR014014">
    <property type="entry name" value="RNA_helicase_DEAD_Q_motif"/>
</dbReference>
<dbReference type="Proteomes" id="UP001408789">
    <property type="component" value="Unassembled WGS sequence"/>
</dbReference>
<dbReference type="PANTHER" id="PTHR47958">
    <property type="entry name" value="ATP-DEPENDENT RNA HELICASE DBP3"/>
    <property type="match status" value="1"/>
</dbReference>
<evidence type="ECO:0000259" key="19">
    <source>
        <dbReference type="PROSITE" id="PS51195"/>
    </source>
</evidence>
<name>A0AAP0GVM3_9ASTR</name>
<dbReference type="PROSITE" id="PS50404">
    <property type="entry name" value="GST_NTER"/>
    <property type="match status" value="1"/>
</dbReference>
<dbReference type="GO" id="GO:0003723">
    <property type="term" value="F:RNA binding"/>
    <property type="evidence" value="ECO:0007669"/>
    <property type="project" value="UniProtKB-KW"/>
</dbReference>
<comment type="subcellular location">
    <subcellularLocation>
        <location evidence="1">Nucleus</location>
        <location evidence="1">Nucleolus</location>
    </subcellularLocation>
</comment>
<evidence type="ECO:0000259" key="16">
    <source>
        <dbReference type="PROSITE" id="PS50404"/>
    </source>
</evidence>
<proteinExistence type="inferred from homology"/>
<dbReference type="SUPFAM" id="SSF52540">
    <property type="entry name" value="P-loop containing nucleoside triphosphate hydrolases"/>
    <property type="match status" value="1"/>
</dbReference>
<feature type="compositionally biased region" description="Basic and acidic residues" evidence="15">
    <location>
        <begin position="91"/>
        <end position="108"/>
    </location>
</feature>
<sequence length="616" mass="68945">MKLYSHPMSSCARRVRLALNLKELLKINPMGYVPALVDGPTVVSDSYAILLYLEEKYPQHALLPQDIMHEKINKLPVKKIPGSAPATITDTKSDKRIKNKDQKRKLQDQEDAEFVEAPKKDKKKKKKEKGEKIEHEFVNGNETINGSEELSENKKKKKQKKEEEIKKNDDGVDEVRESEDNVVVSGKDISDSKYKALNSFSESKLSDELLECCKNFSKPSPIQSNSWPFLLHGRDFIGIAKTGSGKTLAFGIPAMNHILNKRKNKTTKKVTPLCLVLSPTRELAQQIYDVISDAGKPSGVRSVCVYGGTSKGPQISAMKSGVDIVIGTPGRLRDLIEMGVCQLQEVSFVVLDEADRMLDMGFEPEVRSILSKTSSVRQVVMFSATWPVAVNQLSQEFMDPHPVKVVVGSEDLAANHDVMQIVEVLEDRARDERLVTLLEKYHKSRRNRVLVFVLYKKEASRVESMLQRRGWKVVSISGDKQQRARTEALQLFKDGSSPLLIATDVAARGLDIPDVEVVINYSFPLTTEDYVHRIGRTGRAGKKGVAHTFFMKENKALSGELINVLREAGQNVPTNLLNFGTHVKKKESKLYGAHFKEISADAPKATKITFDSDNED</sequence>
<feature type="domain" description="GST N-terminal" evidence="16">
    <location>
        <begin position="1"/>
        <end position="61"/>
    </location>
</feature>
<evidence type="ECO:0000256" key="15">
    <source>
        <dbReference type="SAM" id="MobiDB-lite"/>
    </source>
</evidence>
<dbReference type="InterPro" id="IPR011545">
    <property type="entry name" value="DEAD/DEAH_box_helicase_dom"/>
</dbReference>
<evidence type="ECO:0000256" key="14">
    <source>
        <dbReference type="RuleBase" id="RU000492"/>
    </source>
</evidence>
<dbReference type="SMART" id="SM00490">
    <property type="entry name" value="HELICc"/>
    <property type="match status" value="1"/>
</dbReference>
<dbReference type="GO" id="GO:0005524">
    <property type="term" value="F:ATP binding"/>
    <property type="evidence" value="ECO:0007669"/>
    <property type="project" value="UniProtKB-KW"/>
</dbReference>
<dbReference type="Pfam" id="PF13417">
    <property type="entry name" value="GST_N_3"/>
    <property type="match status" value="1"/>
</dbReference>
<dbReference type="GO" id="GO:0016787">
    <property type="term" value="F:hydrolase activity"/>
    <property type="evidence" value="ECO:0007669"/>
    <property type="project" value="UniProtKB-KW"/>
</dbReference>
<keyword evidence="11" id="KW-0539">Nucleus</keyword>
<dbReference type="InterPro" id="IPR000629">
    <property type="entry name" value="RNA-helicase_DEAD-box_CS"/>
</dbReference>
<feature type="compositionally biased region" description="Basic and acidic residues" evidence="15">
    <location>
        <begin position="128"/>
        <end position="137"/>
    </location>
</feature>
<organism evidence="20 21">
    <name type="scientific">Deinandra increscens subsp. villosa</name>
    <dbReference type="NCBI Taxonomy" id="3103831"/>
    <lineage>
        <taxon>Eukaryota</taxon>
        <taxon>Viridiplantae</taxon>
        <taxon>Streptophyta</taxon>
        <taxon>Embryophyta</taxon>
        <taxon>Tracheophyta</taxon>
        <taxon>Spermatophyta</taxon>
        <taxon>Magnoliopsida</taxon>
        <taxon>eudicotyledons</taxon>
        <taxon>Gunneridae</taxon>
        <taxon>Pentapetalae</taxon>
        <taxon>asterids</taxon>
        <taxon>campanulids</taxon>
        <taxon>Asterales</taxon>
        <taxon>Asteraceae</taxon>
        <taxon>Asteroideae</taxon>
        <taxon>Heliantheae alliance</taxon>
        <taxon>Madieae</taxon>
        <taxon>Madiinae</taxon>
        <taxon>Deinandra</taxon>
    </lineage>
</organism>
<dbReference type="Gene3D" id="3.40.30.10">
    <property type="entry name" value="Glutaredoxin"/>
    <property type="match status" value="1"/>
</dbReference>
<evidence type="ECO:0000256" key="12">
    <source>
        <dbReference type="ARBA" id="ARBA00037449"/>
    </source>
</evidence>
<keyword evidence="10" id="KW-0694">RNA-binding</keyword>
<dbReference type="InterPro" id="IPR036249">
    <property type="entry name" value="Thioredoxin-like_sf"/>
</dbReference>
<feature type="short sequence motif" description="Q motif" evidence="13">
    <location>
        <begin position="198"/>
        <end position="224"/>
    </location>
</feature>
<comment type="similarity">
    <text evidence="2">Belongs to the DEAD box helicase family. DDX5/DBP2 subfamily.</text>
</comment>
<keyword evidence="8 14" id="KW-0347">Helicase</keyword>
<evidence type="ECO:0000259" key="17">
    <source>
        <dbReference type="PROSITE" id="PS51192"/>
    </source>
</evidence>
<feature type="compositionally biased region" description="Basic and acidic residues" evidence="15">
    <location>
        <begin position="160"/>
        <end position="179"/>
    </location>
</feature>
<evidence type="ECO:0000256" key="7">
    <source>
        <dbReference type="ARBA" id="ARBA00022801"/>
    </source>
</evidence>
<dbReference type="Pfam" id="PF00271">
    <property type="entry name" value="Helicase_C"/>
    <property type="match status" value="1"/>
</dbReference>
<evidence type="ECO:0000256" key="5">
    <source>
        <dbReference type="ARBA" id="ARBA00022552"/>
    </source>
</evidence>
<keyword evidence="21" id="KW-1185">Reference proteome</keyword>
<reference evidence="20 21" key="1">
    <citation type="submission" date="2024-04" db="EMBL/GenBank/DDBJ databases">
        <title>The reference genome of an endangered Asteraceae, Deinandra increscens subsp. villosa, native to the Central Coast of California.</title>
        <authorList>
            <person name="Guilliams M."/>
            <person name="Hasenstab-Lehman K."/>
            <person name="Meyer R."/>
            <person name="Mcevoy S."/>
        </authorList>
    </citation>
    <scope>NUCLEOTIDE SEQUENCE [LARGE SCALE GENOMIC DNA]</scope>
    <source>
        <tissue evidence="20">Leaf</tissue>
    </source>
</reference>
<evidence type="ECO:0000259" key="18">
    <source>
        <dbReference type="PROSITE" id="PS51194"/>
    </source>
</evidence>
<dbReference type="SMART" id="SM00487">
    <property type="entry name" value="DEXDc"/>
    <property type="match status" value="1"/>
</dbReference>
<keyword evidence="5" id="KW-0698">rRNA processing</keyword>
<dbReference type="EC" id="3.6.4.13" evidence="3"/>
<protein>
    <recommendedName>
        <fullName evidence="3">RNA helicase</fullName>
        <ecNumber evidence="3">3.6.4.13</ecNumber>
    </recommendedName>
</protein>
<dbReference type="AlphaFoldDB" id="A0AAP0GVM3"/>
<evidence type="ECO:0000256" key="4">
    <source>
        <dbReference type="ARBA" id="ARBA00022517"/>
    </source>
</evidence>
<keyword evidence="6 14" id="KW-0547">Nucleotide-binding</keyword>
<evidence type="ECO:0000313" key="21">
    <source>
        <dbReference type="Proteomes" id="UP001408789"/>
    </source>
</evidence>
<keyword evidence="9 14" id="KW-0067">ATP-binding</keyword>
<dbReference type="SUPFAM" id="SSF52833">
    <property type="entry name" value="Thioredoxin-like"/>
    <property type="match status" value="1"/>
</dbReference>
<evidence type="ECO:0000256" key="3">
    <source>
        <dbReference type="ARBA" id="ARBA00012552"/>
    </source>
</evidence>